<dbReference type="Proteomes" id="UP001162162">
    <property type="component" value="Unassembled WGS sequence"/>
</dbReference>
<dbReference type="AlphaFoldDB" id="A0AAV8YN85"/>
<sequence>MAKVVMESIILGNNCALSARKSPFPNLLPREPEIATRALIDPCPLIISKSRPRPVPNPSH</sequence>
<protein>
    <submittedName>
        <fullName evidence="1">Uncharacterized protein</fullName>
    </submittedName>
</protein>
<accession>A0AAV8YN85</accession>
<keyword evidence="2" id="KW-1185">Reference proteome</keyword>
<name>A0AAV8YN85_9CUCU</name>
<proteinExistence type="predicted"/>
<reference evidence="1" key="1">
    <citation type="journal article" date="2023" name="Insect Mol. Biol.">
        <title>Genome sequencing provides insights into the evolution of gene families encoding plant cell wall-degrading enzymes in longhorned beetles.</title>
        <authorList>
            <person name="Shin N.R."/>
            <person name="Okamura Y."/>
            <person name="Kirsch R."/>
            <person name="Pauchet Y."/>
        </authorList>
    </citation>
    <scope>NUCLEOTIDE SEQUENCE</scope>
    <source>
        <strain evidence="1">AMC_N1</strain>
    </source>
</reference>
<evidence type="ECO:0000313" key="1">
    <source>
        <dbReference type="EMBL" id="KAJ8953159.1"/>
    </source>
</evidence>
<organism evidence="1 2">
    <name type="scientific">Aromia moschata</name>
    <dbReference type="NCBI Taxonomy" id="1265417"/>
    <lineage>
        <taxon>Eukaryota</taxon>
        <taxon>Metazoa</taxon>
        <taxon>Ecdysozoa</taxon>
        <taxon>Arthropoda</taxon>
        <taxon>Hexapoda</taxon>
        <taxon>Insecta</taxon>
        <taxon>Pterygota</taxon>
        <taxon>Neoptera</taxon>
        <taxon>Endopterygota</taxon>
        <taxon>Coleoptera</taxon>
        <taxon>Polyphaga</taxon>
        <taxon>Cucujiformia</taxon>
        <taxon>Chrysomeloidea</taxon>
        <taxon>Cerambycidae</taxon>
        <taxon>Cerambycinae</taxon>
        <taxon>Callichromatini</taxon>
        <taxon>Aromia</taxon>
    </lineage>
</organism>
<dbReference type="EMBL" id="JAPWTK010000060">
    <property type="protein sequence ID" value="KAJ8953159.1"/>
    <property type="molecule type" value="Genomic_DNA"/>
</dbReference>
<gene>
    <name evidence="1" type="ORF">NQ318_017187</name>
</gene>
<evidence type="ECO:0000313" key="2">
    <source>
        <dbReference type="Proteomes" id="UP001162162"/>
    </source>
</evidence>
<comment type="caution">
    <text evidence="1">The sequence shown here is derived from an EMBL/GenBank/DDBJ whole genome shotgun (WGS) entry which is preliminary data.</text>
</comment>